<feature type="domain" description="DUF4097" evidence="1">
    <location>
        <begin position="43"/>
        <end position="293"/>
    </location>
</feature>
<dbReference type="Pfam" id="PF13349">
    <property type="entry name" value="DUF4097"/>
    <property type="match status" value="1"/>
</dbReference>
<dbReference type="RefSeq" id="WP_176757431.1">
    <property type="nucleotide sequence ID" value="NZ_FNEV01000002.1"/>
</dbReference>
<dbReference type="EMBL" id="FNEV01000002">
    <property type="protein sequence ID" value="SDJ15862.1"/>
    <property type="molecule type" value="Genomic_DNA"/>
</dbReference>
<organism evidence="2 3">
    <name type="scientific">Salimicrobium halophilum</name>
    <dbReference type="NCBI Taxonomy" id="86666"/>
    <lineage>
        <taxon>Bacteria</taxon>
        <taxon>Bacillati</taxon>
        <taxon>Bacillota</taxon>
        <taxon>Bacilli</taxon>
        <taxon>Bacillales</taxon>
        <taxon>Bacillaceae</taxon>
        <taxon>Salimicrobium</taxon>
    </lineage>
</organism>
<gene>
    <name evidence="2" type="ORF">SAMN04490247_1008</name>
</gene>
<dbReference type="AlphaFoldDB" id="A0A1G8RFX7"/>
<evidence type="ECO:0000313" key="3">
    <source>
        <dbReference type="Proteomes" id="UP000199225"/>
    </source>
</evidence>
<dbReference type="PANTHER" id="PTHR34094">
    <property type="match status" value="1"/>
</dbReference>
<dbReference type="Proteomes" id="UP000199225">
    <property type="component" value="Unassembled WGS sequence"/>
</dbReference>
<name>A0A1G8RFX7_9BACI</name>
<proteinExistence type="predicted"/>
<accession>A0A1G8RFX7</accession>
<evidence type="ECO:0000259" key="1">
    <source>
        <dbReference type="Pfam" id="PF13349"/>
    </source>
</evidence>
<dbReference type="InterPro" id="IPR025164">
    <property type="entry name" value="Toastrack_DUF4097"/>
</dbReference>
<dbReference type="STRING" id="86666.SAMN04490247_1008"/>
<keyword evidence="3" id="KW-1185">Reference proteome</keyword>
<dbReference type="PANTHER" id="PTHR34094:SF1">
    <property type="entry name" value="PROTEIN FAM185A"/>
    <property type="match status" value="1"/>
</dbReference>
<evidence type="ECO:0000313" key="2">
    <source>
        <dbReference type="EMBL" id="SDJ15862.1"/>
    </source>
</evidence>
<sequence>MKKFMRVLIVVFVLGVAGAVSLGMVDFAGEEVRAVEEFPEEAIQDIEVEATSMDVEVQSSDSDQIAVTFEGTTRGNDEPYYRVDREGETLKIEQIPRNQFSFFPFFAGDDANLRIAIPERMFDHFALETTSGDMTISKVQAGEAHINSTSGSIELKESTIEDRLSLETTSGDVYGSSNTIQNASYQTTSGSISDQSPQGETFDYRTTSGDLEVKRSQVARNTNIQTNSGDVSFLHSSSPESLAVEFSSNSGEAVVDAEGMVYETKTEHSFLGKTGENDVRQLNVRTQSGDFHLEKE</sequence>
<reference evidence="3" key="1">
    <citation type="submission" date="2016-10" db="EMBL/GenBank/DDBJ databases">
        <authorList>
            <person name="Varghese N."/>
            <person name="Submissions S."/>
        </authorList>
    </citation>
    <scope>NUCLEOTIDE SEQUENCE [LARGE SCALE GENOMIC DNA]</scope>
    <source>
        <strain evidence="3">DSM 4771</strain>
    </source>
</reference>
<protein>
    <submittedName>
        <fullName evidence="2">DUF4097 and DUF4098 domain-containing protein YvlB</fullName>
    </submittedName>
</protein>